<accession>A0A330HKH5</accession>
<organism evidence="1 2">
    <name type="scientific">Mesorhizobium hawassense</name>
    <dbReference type="NCBI Taxonomy" id="1209954"/>
    <lineage>
        <taxon>Bacteria</taxon>
        <taxon>Pseudomonadati</taxon>
        <taxon>Pseudomonadota</taxon>
        <taxon>Alphaproteobacteria</taxon>
        <taxon>Hyphomicrobiales</taxon>
        <taxon>Phyllobacteriaceae</taxon>
        <taxon>Mesorhizobium</taxon>
    </lineage>
</organism>
<dbReference type="EMBL" id="QMBP01000012">
    <property type="protein sequence ID" value="RAZ88510.1"/>
    <property type="molecule type" value="Genomic_DNA"/>
</dbReference>
<protein>
    <submittedName>
        <fullName evidence="1">Uncharacterized protein</fullName>
    </submittedName>
</protein>
<sequence>MTKLDKSAISAGMKMAGAPVSNANEDVFKSLKMQSDLAEARAAETDSLYEIEKRMKAYAKVNKLKGGSWA</sequence>
<gene>
    <name evidence="1" type="ORF">DPM33_23585</name>
</gene>
<dbReference type="Proteomes" id="UP000251558">
    <property type="component" value="Unassembled WGS sequence"/>
</dbReference>
<reference evidence="2" key="1">
    <citation type="submission" date="2018-06" db="EMBL/GenBank/DDBJ databases">
        <authorList>
            <person name="Helene L.C."/>
            <person name="Dall'Agnol R."/>
            <person name="Delamuta J.R."/>
            <person name="Hungria M."/>
        </authorList>
    </citation>
    <scope>NUCLEOTIDE SEQUENCE [LARGE SCALE GENOMIC DNA]</scope>
    <source>
        <strain evidence="2">AC99b</strain>
    </source>
</reference>
<reference evidence="1 2" key="2">
    <citation type="submission" date="2018-07" db="EMBL/GenBank/DDBJ databases">
        <title>Diversity of Mesorhizobium strains in Brazil.</title>
        <authorList>
            <person name="Helene L.C.F."/>
            <person name="Dall'Agnol R."/>
            <person name="Delamuta J.R.M."/>
            <person name="Hungria M."/>
        </authorList>
    </citation>
    <scope>NUCLEOTIDE SEQUENCE [LARGE SCALE GENOMIC DNA]</scope>
    <source>
        <strain evidence="1 2">AC99b</strain>
    </source>
</reference>
<proteinExistence type="predicted"/>
<keyword evidence="2" id="KW-1185">Reference proteome</keyword>
<name>A0A330HKH5_9HYPH</name>
<dbReference type="RefSeq" id="WP_112099798.1">
    <property type="nucleotide sequence ID" value="NZ_QMBP01000012.1"/>
</dbReference>
<evidence type="ECO:0000313" key="1">
    <source>
        <dbReference type="EMBL" id="RAZ88510.1"/>
    </source>
</evidence>
<evidence type="ECO:0000313" key="2">
    <source>
        <dbReference type="Proteomes" id="UP000251558"/>
    </source>
</evidence>
<dbReference type="AlphaFoldDB" id="A0A330HKH5"/>
<comment type="caution">
    <text evidence="1">The sequence shown here is derived from an EMBL/GenBank/DDBJ whole genome shotgun (WGS) entry which is preliminary data.</text>
</comment>